<name>A0A521EB26_9ACTN</name>
<sequence>MTALEDAATSVVRCRSGRPGPSASVVLHPDRLEVHLPCGEAAPASLLAAGGLVLDLGAALARAGWRSVVERPVESGGPLAVLRPVPGLPDLFLAALPPALPDEGADDRTLDVSADDVRQLAVTAAGDGIQTTCTAGRPTSLVLSADKDDPHAWVRIGEALQRLTRTAAGRGTTVHPSLPREGRPPIRLPVRLCRRVCH</sequence>
<evidence type="ECO:0000313" key="1">
    <source>
        <dbReference type="EMBL" id="SMO81148.1"/>
    </source>
</evidence>
<accession>A0A521EB26</accession>
<dbReference type="Gene3D" id="3.40.109.10">
    <property type="entry name" value="NADH Oxidase"/>
    <property type="match status" value="1"/>
</dbReference>
<evidence type="ECO:0000313" key="2">
    <source>
        <dbReference type="Proteomes" id="UP000317484"/>
    </source>
</evidence>
<keyword evidence="2" id="KW-1185">Reference proteome</keyword>
<dbReference type="GO" id="GO:0016491">
    <property type="term" value="F:oxidoreductase activity"/>
    <property type="evidence" value="ECO:0007669"/>
    <property type="project" value="InterPro"/>
</dbReference>
<dbReference type="EMBL" id="FXTJ01000004">
    <property type="protein sequence ID" value="SMO81148.1"/>
    <property type="molecule type" value="Genomic_DNA"/>
</dbReference>
<dbReference type="Proteomes" id="UP000317484">
    <property type="component" value="Unassembled WGS sequence"/>
</dbReference>
<reference evidence="1 2" key="1">
    <citation type="submission" date="2017-05" db="EMBL/GenBank/DDBJ databases">
        <authorList>
            <person name="Varghese N."/>
            <person name="Submissions S."/>
        </authorList>
    </citation>
    <scope>NUCLEOTIDE SEQUENCE [LARGE SCALE GENOMIC DNA]</scope>
    <source>
        <strain evidence="1 2">DSM 46834</strain>
    </source>
</reference>
<dbReference type="InterPro" id="IPR000415">
    <property type="entry name" value="Nitroreductase-like"/>
</dbReference>
<dbReference type="RefSeq" id="WP_142458976.1">
    <property type="nucleotide sequence ID" value="NZ_FXTJ01000004.1"/>
</dbReference>
<organism evidence="1 2">
    <name type="scientific">Geodermatophilus aquaeductus</name>
    <dbReference type="NCBI Taxonomy" id="1564161"/>
    <lineage>
        <taxon>Bacteria</taxon>
        <taxon>Bacillati</taxon>
        <taxon>Actinomycetota</taxon>
        <taxon>Actinomycetes</taxon>
        <taxon>Geodermatophilales</taxon>
        <taxon>Geodermatophilaceae</taxon>
        <taxon>Geodermatophilus</taxon>
    </lineage>
</organism>
<proteinExistence type="predicted"/>
<dbReference type="AlphaFoldDB" id="A0A521EB26"/>
<gene>
    <name evidence="1" type="ORF">SAMN06273567_104403</name>
</gene>
<protein>
    <submittedName>
        <fullName evidence="1">Uncharacterized protein</fullName>
    </submittedName>
</protein>